<evidence type="ECO:0000256" key="7">
    <source>
        <dbReference type="PIRSR" id="PIRSR619791-2"/>
    </source>
</evidence>
<evidence type="ECO:0000313" key="8">
    <source>
        <dbReference type="EMBL" id="OXA60413.1"/>
    </source>
</evidence>
<dbReference type="PANTHER" id="PTHR11475">
    <property type="entry name" value="OXIDASE/PEROXIDASE"/>
    <property type="match status" value="1"/>
</dbReference>
<dbReference type="OrthoDB" id="823504at2759"/>
<comment type="caution">
    <text evidence="8">The sequence shown here is derived from an EMBL/GenBank/DDBJ whole genome shotgun (WGS) entry which is preliminary data.</text>
</comment>
<accession>A0A226ES14</accession>
<dbReference type="Gene3D" id="1.10.640.10">
    <property type="entry name" value="Haem peroxidase domain superfamily, animal type"/>
    <property type="match status" value="2"/>
</dbReference>
<dbReference type="EMBL" id="LNIX01000002">
    <property type="protein sequence ID" value="OXA60413.1"/>
    <property type="molecule type" value="Genomic_DNA"/>
</dbReference>
<protein>
    <recommendedName>
        <fullName evidence="2">peroxidase</fullName>
        <ecNumber evidence="2">1.11.1.7</ecNumber>
    </recommendedName>
</protein>
<dbReference type="GO" id="GO:0046872">
    <property type="term" value="F:metal ion binding"/>
    <property type="evidence" value="ECO:0007669"/>
    <property type="project" value="UniProtKB-KW"/>
</dbReference>
<sequence>MQTLWMREHNRVARELSNLGGDWSDEILFQEARRIVTAEIQHVTYSEFLPVILGQELVEKYDLRPMSTGYYSGYDIGTNAGVLNGVATAALWFFASLVPKVMPFYDSIGRKVDEKAISDTFYAPFDLYRNGVLDQILRGLLRGKAQSEDQFINDVMTNRMFEDPDTGLGLDLAAQLIQQGRDHGIPGYVFYRELCGLGKVSNFSELRGTMSNQVIASLSILYKVPEDVDLFTGGLAEYTIEGGVVGPTFGCLLGIQFQKLRKGDRFWYENDLPPSAFSPEQLQEIRKTTLARIICDNSNSVNQVQPNVFLDRNPFLNAPMHCEGDAIRHIDLKKWSNEMPPQSRSSKSSLPNSQLSQAIQQARSDIVLFHSREMDLWKNASNVDPLSPIGTASGFNKAKNQALEIANASFLLQFATERFLSEVGGSISLQDSEGSPDGGTSGSRNLRQILNSLQSIDVGALTELPKNQRCSEHDLPCDHTNIFRSITGWCNNLQDPKRGKAFEAFVRLLPPTYDDGLKEPRIFSSAIPGKLLPSARLVSSTLHDDISVPHVRYTLLLMQFAQLLDHDLTHTPINRGFDNSILNCHSCDSRTTSHPECWPIVIPPRDPHFPQFNSSTGHPVCLPFTRSLPGQLTLGYREQLNQVTAYLDASFVYGSDVCEARKLRSFEGGKLNTTRHPGGDEYKPLLPQTPSHPECKAPSGLCFEAGDLRASEQPVLAVIHTIWLREHNRISSALAVRNPQWGDETIYQHARRILSATTQHITYAEFLPRVLGWDVVHKFGLDLLPDGYATTYQPTCNPTIFNEFAAAAFRFGHSLLKPSFKRMSPSLRILEPSVQLRHTFFKPDLLFNVGIVDELLVGLVNTPMETLDSFITEEVTNHLFEDRKRPISGMDLAALNVQRGRDHGVASYNEYRAVCNLTKAVTFDDLRKEIPPRLVQKFKRIYASVDDIDLFPGGLAETAVMGGIVGPTFACIIAKQFHSLRHCDRFWYENAEPLTRFTTMQLAEIRKSSLAKLLCDNGDEIRSIQRSALDVPDQFLNPRTDCASLPALDFDWWTDRVECIVKGKSIKVGAALRVSPCVMCTCTKEGPLCQSMKINNCVRLSRLYEARELVEDHVCKVQCALVFKVFPTTTNNTTREIGNNTL</sequence>
<dbReference type="GO" id="GO:0006979">
    <property type="term" value="P:response to oxidative stress"/>
    <property type="evidence" value="ECO:0007669"/>
    <property type="project" value="InterPro"/>
</dbReference>
<dbReference type="FunFam" id="1.10.640.10:FF:000006">
    <property type="entry name" value="Double oxidase: two peroxidase domains"/>
    <property type="match status" value="1"/>
</dbReference>
<dbReference type="GO" id="GO:0020037">
    <property type="term" value="F:heme binding"/>
    <property type="evidence" value="ECO:0007669"/>
    <property type="project" value="InterPro"/>
</dbReference>
<evidence type="ECO:0000256" key="3">
    <source>
        <dbReference type="ARBA" id="ARBA00022559"/>
    </source>
</evidence>
<proteinExistence type="predicted"/>
<evidence type="ECO:0000313" key="9">
    <source>
        <dbReference type="Proteomes" id="UP000198287"/>
    </source>
</evidence>
<dbReference type="FunFam" id="1.10.640.10:FF:000007">
    <property type="entry name" value="Peroxidase mlt-7"/>
    <property type="match status" value="1"/>
</dbReference>
<feature type="binding site" description="axial binding residue" evidence="7">
    <location>
        <position position="813"/>
    </location>
    <ligand>
        <name>heme b</name>
        <dbReference type="ChEBI" id="CHEBI:60344"/>
    </ligand>
    <ligandPart>
        <name>Fe</name>
        <dbReference type="ChEBI" id="CHEBI:18248"/>
    </ligandPart>
</feature>
<keyword evidence="3" id="KW-0560">Oxidoreductase</keyword>
<gene>
    <name evidence="8" type="ORF">Fcan01_06283</name>
</gene>
<dbReference type="SUPFAM" id="SSF48113">
    <property type="entry name" value="Heme-dependent peroxidases"/>
    <property type="match status" value="2"/>
</dbReference>
<evidence type="ECO:0000256" key="1">
    <source>
        <dbReference type="ARBA" id="ARBA00000189"/>
    </source>
</evidence>
<dbReference type="AlphaFoldDB" id="A0A226ES14"/>
<keyword evidence="6" id="KW-1015">Disulfide bond</keyword>
<comment type="catalytic activity">
    <reaction evidence="1">
        <text>2 a phenolic donor + H2O2 = 2 a phenolic radical donor + 2 H2O</text>
        <dbReference type="Rhea" id="RHEA:56136"/>
        <dbReference type="ChEBI" id="CHEBI:15377"/>
        <dbReference type="ChEBI" id="CHEBI:16240"/>
        <dbReference type="ChEBI" id="CHEBI:139520"/>
        <dbReference type="ChEBI" id="CHEBI:139521"/>
        <dbReference type="EC" id="1.11.1.7"/>
    </reaction>
</comment>
<dbReference type="OMA" id="YWGSANL"/>
<dbReference type="PROSITE" id="PS50292">
    <property type="entry name" value="PEROXIDASE_3"/>
    <property type="match status" value="2"/>
</dbReference>
<keyword evidence="7" id="KW-0408">Iron</keyword>
<evidence type="ECO:0000256" key="2">
    <source>
        <dbReference type="ARBA" id="ARBA00012313"/>
    </source>
</evidence>
<dbReference type="InterPro" id="IPR037120">
    <property type="entry name" value="Haem_peroxidase_sf_animal"/>
</dbReference>
<keyword evidence="9" id="KW-1185">Reference proteome</keyword>
<keyword evidence="5" id="KW-0732">Signal</keyword>
<keyword evidence="7" id="KW-0349">Heme</keyword>
<dbReference type="GO" id="GO:0140825">
    <property type="term" value="F:lactoperoxidase activity"/>
    <property type="evidence" value="ECO:0007669"/>
    <property type="project" value="UniProtKB-EC"/>
</dbReference>
<keyword evidence="3" id="KW-0575">Peroxidase</keyword>
<dbReference type="PRINTS" id="PR00457">
    <property type="entry name" value="ANPEROXIDASE"/>
</dbReference>
<dbReference type="Pfam" id="PF03098">
    <property type="entry name" value="An_peroxidase"/>
    <property type="match status" value="2"/>
</dbReference>
<dbReference type="EC" id="1.11.1.7" evidence="2"/>
<dbReference type="PANTHER" id="PTHR11475:SF134">
    <property type="entry name" value="LD42267P"/>
    <property type="match status" value="1"/>
</dbReference>
<dbReference type="InterPro" id="IPR019791">
    <property type="entry name" value="Haem_peroxidase_animal"/>
</dbReference>
<dbReference type="Proteomes" id="UP000198287">
    <property type="component" value="Unassembled WGS sequence"/>
</dbReference>
<reference evidence="8 9" key="1">
    <citation type="submission" date="2015-12" db="EMBL/GenBank/DDBJ databases">
        <title>The genome of Folsomia candida.</title>
        <authorList>
            <person name="Faddeeva A."/>
            <person name="Derks M.F."/>
            <person name="Anvar Y."/>
            <person name="Smit S."/>
            <person name="Van Straalen N."/>
            <person name="Roelofs D."/>
        </authorList>
    </citation>
    <scope>NUCLEOTIDE SEQUENCE [LARGE SCALE GENOMIC DNA]</scope>
    <source>
        <strain evidence="8 9">VU population</strain>
        <tissue evidence="8">Whole body</tissue>
    </source>
</reference>
<dbReference type="InterPro" id="IPR010255">
    <property type="entry name" value="Haem_peroxidase_sf"/>
</dbReference>
<name>A0A226ES14_FOLCA</name>
<dbReference type="CDD" id="cd09823">
    <property type="entry name" value="peroxinectin_like"/>
    <property type="match status" value="2"/>
</dbReference>
<keyword evidence="4 7" id="KW-0479">Metal-binding</keyword>
<evidence type="ECO:0000256" key="4">
    <source>
        <dbReference type="ARBA" id="ARBA00022723"/>
    </source>
</evidence>
<evidence type="ECO:0000256" key="6">
    <source>
        <dbReference type="ARBA" id="ARBA00023157"/>
    </source>
</evidence>
<evidence type="ECO:0000256" key="5">
    <source>
        <dbReference type="ARBA" id="ARBA00022729"/>
    </source>
</evidence>
<organism evidence="8 9">
    <name type="scientific">Folsomia candida</name>
    <name type="common">Springtail</name>
    <dbReference type="NCBI Taxonomy" id="158441"/>
    <lineage>
        <taxon>Eukaryota</taxon>
        <taxon>Metazoa</taxon>
        <taxon>Ecdysozoa</taxon>
        <taxon>Arthropoda</taxon>
        <taxon>Hexapoda</taxon>
        <taxon>Collembola</taxon>
        <taxon>Entomobryomorpha</taxon>
        <taxon>Isotomoidea</taxon>
        <taxon>Isotomidae</taxon>
        <taxon>Proisotominae</taxon>
        <taxon>Folsomia</taxon>
    </lineage>
</organism>